<dbReference type="Pfam" id="PF00990">
    <property type="entry name" value="GGDEF"/>
    <property type="match status" value="1"/>
</dbReference>
<dbReference type="NCBIfam" id="TIGR00254">
    <property type="entry name" value="GGDEF"/>
    <property type="match status" value="1"/>
</dbReference>
<dbReference type="InterPro" id="IPR043128">
    <property type="entry name" value="Rev_trsase/Diguanyl_cyclase"/>
</dbReference>
<dbReference type="PROSITE" id="PS50887">
    <property type="entry name" value="GGDEF"/>
    <property type="match status" value="1"/>
</dbReference>
<protein>
    <submittedName>
        <fullName evidence="3">EAL domain-containing protein</fullName>
    </submittedName>
</protein>
<dbReference type="SUPFAM" id="SSF55781">
    <property type="entry name" value="GAF domain-like"/>
    <property type="match status" value="1"/>
</dbReference>
<dbReference type="Pfam" id="PF13185">
    <property type="entry name" value="GAF_2"/>
    <property type="match status" value="1"/>
</dbReference>
<dbReference type="CDD" id="cd01948">
    <property type="entry name" value="EAL"/>
    <property type="match status" value="1"/>
</dbReference>
<dbReference type="SMART" id="SM00267">
    <property type="entry name" value="GGDEF"/>
    <property type="match status" value="1"/>
</dbReference>
<comment type="caution">
    <text evidence="3">The sequence shown here is derived from an EMBL/GenBank/DDBJ whole genome shotgun (WGS) entry which is preliminary data.</text>
</comment>
<dbReference type="InterPro" id="IPR029016">
    <property type="entry name" value="GAF-like_dom_sf"/>
</dbReference>
<dbReference type="Pfam" id="PF00563">
    <property type="entry name" value="EAL"/>
    <property type="match status" value="1"/>
</dbReference>
<dbReference type="SUPFAM" id="SSF141868">
    <property type="entry name" value="EAL domain-like"/>
    <property type="match status" value="1"/>
</dbReference>
<dbReference type="Gene3D" id="3.30.70.270">
    <property type="match status" value="1"/>
</dbReference>
<evidence type="ECO:0000259" key="1">
    <source>
        <dbReference type="PROSITE" id="PS50883"/>
    </source>
</evidence>
<dbReference type="SMART" id="SM00052">
    <property type="entry name" value="EAL"/>
    <property type="match status" value="1"/>
</dbReference>
<dbReference type="AlphaFoldDB" id="A0A6L3YNA0"/>
<feature type="domain" description="GGDEF" evidence="2">
    <location>
        <begin position="198"/>
        <end position="330"/>
    </location>
</feature>
<dbReference type="SMART" id="SM00065">
    <property type="entry name" value="GAF"/>
    <property type="match status" value="1"/>
</dbReference>
<dbReference type="InterPro" id="IPR001633">
    <property type="entry name" value="EAL_dom"/>
</dbReference>
<dbReference type="InterPro" id="IPR035919">
    <property type="entry name" value="EAL_sf"/>
</dbReference>
<dbReference type="PROSITE" id="PS50883">
    <property type="entry name" value="EAL"/>
    <property type="match status" value="1"/>
</dbReference>
<gene>
    <name evidence="3" type="ORF">F9L08_14020</name>
</gene>
<feature type="domain" description="EAL" evidence="1">
    <location>
        <begin position="339"/>
        <end position="593"/>
    </location>
</feature>
<dbReference type="InterPro" id="IPR000160">
    <property type="entry name" value="GGDEF_dom"/>
</dbReference>
<dbReference type="CDD" id="cd01949">
    <property type="entry name" value="GGDEF"/>
    <property type="match status" value="1"/>
</dbReference>
<proteinExistence type="predicted"/>
<dbReference type="InterPro" id="IPR029787">
    <property type="entry name" value="Nucleotide_cyclase"/>
</dbReference>
<dbReference type="Gene3D" id="3.30.450.40">
    <property type="match status" value="1"/>
</dbReference>
<dbReference type="PANTHER" id="PTHR44757:SF2">
    <property type="entry name" value="BIOFILM ARCHITECTURE MAINTENANCE PROTEIN MBAA"/>
    <property type="match status" value="1"/>
</dbReference>
<name>A0A6L3YNA0_9HYPH</name>
<accession>A0A6L3YNA0</accession>
<evidence type="ECO:0000313" key="3">
    <source>
        <dbReference type="EMBL" id="KAB2684402.1"/>
    </source>
</evidence>
<dbReference type="InterPro" id="IPR003018">
    <property type="entry name" value="GAF"/>
</dbReference>
<dbReference type="Gene3D" id="3.20.20.450">
    <property type="entry name" value="EAL domain"/>
    <property type="match status" value="1"/>
</dbReference>
<dbReference type="EMBL" id="WBVX01000013">
    <property type="protein sequence ID" value="KAB2684402.1"/>
    <property type="molecule type" value="Genomic_DNA"/>
</dbReference>
<dbReference type="PANTHER" id="PTHR44757">
    <property type="entry name" value="DIGUANYLATE CYCLASE DGCP"/>
    <property type="match status" value="1"/>
</dbReference>
<reference evidence="3 4" key="1">
    <citation type="submission" date="2019-09" db="EMBL/GenBank/DDBJ databases">
        <title>Taxonomic organization of the family Brucellaceae based on a phylogenomic approach.</title>
        <authorList>
            <person name="Leclercq S."/>
            <person name="Cloeckaert A."/>
            <person name="Zygmunt M.S."/>
        </authorList>
    </citation>
    <scope>NUCLEOTIDE SEQUENCE [LARGE SCALE GENOMIC DNA]</scope>
    <source>
        <strain evidence="3 4">WS1830</strain>
    </source>
</reference>
<dbReference type="InterPro" id="IPR052155">
    <property type="entry name" value="Biofilm_reg_signaling"/>
</dbReference>
<evidence type="ECO:0000259" key="2">
    <source>
        <dbReference type="PROSITE" id="PS50887"/>
    </source>
</evidence>
<organism evidence="3 4">
    <name type="scientific">Brucella tritici</name>
    <dbReference type="NCBI Taxonomy" id="94626"/>
    <lineage>
        <taxon>Bacteria</taxon>
        <taxon>Pseudomonadati</taxon>
        <taxon>Pseudomonadota</taxon>
        <taxon>Alphaproteobacteria</taxon>
        <taxon>Hyphomicrobiales</taxon>
        <taxon>Brucellaceae</taxon>
        <taxon>Brucella/Ochrobactrum group</taxon>
        <taxon>Brucella</taxon>
    </lineage>
</organism>
<evidence type="ECO:0000313" key="4">
    <source>
        <dbReference type="Proteomes" id="UP000481643"/>
    </source>
</evidence>
<dbReference type="Proteomes" id="UP000481643">
    <property type="component" value="Unassembled WGS sequence"/>
</dbReference>
<dbReference type="SUPFAM" id="SSF55073">
    <property type="entry name" value="Nucleotide cyclase"/>
    <property type="match status" value="1"/>
</dbReference>
<sequence length="609" mass="66209">MEIFENQILRMISNGASLNETVREICSGVEELLPGCVCSVWTVNPAGMLHPLPSPTLPHEYLNSCAGVMSAPDIGSCGEAAYTREPVLTLDIATDPRWAKRRDAALSLQLKASYSVPIMAERDRVIGTVGLYFRERRGPFVSELDVIQRCVDLCGIALRRHERVLERERRAFIDILTGLPNRAAFNAALDHVPLETAGAWALFLIDLDNLKVVNDTFGHSAGDELIRAAGANIARSSAPDRTFRLGGDEFCVLIQSPNSLCDLEATASGILAGLASGVPCDGHLIVPKATIGGAVFGTDLITAADVTEAADQALYHAKETSKGGFARFTPQIGAKITSRRDAKLKLGNAVKSNNIEVYYEPIFSVNTRAVVGLEAVFRTAGRGRLITDDGFREAMKDARIAADVIKRLANIIATDMLFWQERNLSVDFVSLNVSAAEFYASDISRPLTSIFNEAGIATNQVMMEISEEITIGERNRVVRQKIATLRTAGFRVALDQFGMDHGSINNLMGLSVDVLKIKHDFIDRVLPDDPSEMLANSIATISRALKFGIIVTEVGTEAQLSRLSMMGCRLAQGHVLAPAAGRDAIAKLLRESAHQYPEIDRPNSSPYPF</sequence>